<evidence type="ECO:0000256" key="3">
    <source>
        <dbReference type="ARBA" id="ARBA00023002"/>
    </source>
</evidence>
<evidence type="ECO:0008006" key="10">
    <source>
        <dbReference type="Google" id="ProtNLM"/>
    </source>
</evidence>
<dbReference type="GO" id="GO:0016616">
    <property type="term" value="F:oxidoreductase activity, acting on the CH-OH group of donors, NAD or NADP as acceptor"/>
    <property type="evidence" value="ECO:0007669"/>
    <property type="project" value="InterPro"/>
</dbReference>
<evidence type="ECO:0000313" key="8">
    <source>
        <dbReference type="Proteomes" id="UP000434957"/>
    </source>
</evidence>
<dbReference type="OrthoDB" id="10310702at2759"/>
<dbReference type="InterPro" id="IPR047109">
    <property type="entry name" value="CAD-like"/>
</dbReference>
<dbReference type="SUPFAM" id="SSF51735">
    <property type="entry name" value="NAD(P)-binding Rossmann-fold domains"/>
    <property type="match status" value="1"/>
</dbReference>
<proteinExistence type="predicted"/>
<dbReference type="Proteomes" id="UP000435112">
    <property type="component" value="Unassembled WGS sequence"/>
</dbReference>
<keyword evidence="8" id="KW-1185">Reference proteome</keyword>
<keyword evidence="3" id="KW-0560">Oxidoreductase</keyword>
<reference evidence="7 9" key="1">
    <citation type="submission" date="2018-09" db="EMBL/GenBank/DDBJ databases">
        <title>Genomic investigation of the strawberry pathogen Phytophthora fragariae indicates pathogenicity is determined by transcriptional variation in three key races.</title>
        <authorList>
            <person name="Adams T.M."/>
            <person name="Armitage A.D."/>
            <person name="Sobczyk M.K."/>
            <person name="Bates H.J."/>
            <person name="Dunwell J.M."/>
            <person name="Nellist C.F."/>
            <person name="Harrison R.J."/>
        </authorList>
    </citation>
    <scope>NUCLEOTIDE SEQUENCE [LARGE SCALE GENOMIC DNA]</scope>
    <source>
        <strain evidence="4 7">SCRP249</strain>
        <strain evidence="5 9">SCRP324</strain>
        <strain evidence="6 8">SCRP333</strain>
    </source>
</reference>
<dbReference type="GO" id="GO:0046872">
    <property type="term" value="F:metal ion binding"/>
    <property type="evidence" value="ECO:0007669"/>
    <property type="project" value="UniProtKB-KW"/>
</dbReference>
<dbReference type="PROSITE" id="PS00065">
    <property type="entry name" value="D_2_HYDROXYACID_DH_1"/>
    <property type="match status" value="1"/>
</dbReference>
<protein>
    <recommendedName>
        <fullName evidence="10">Alcohol dehydrogenase-like C-terminal domain-containing protein</fullName>
    </recommendedName>
</protein>
<dbReference type="Proteomes" id="UP000429607">
    <property type="component" value="Unassembled WGS sequence"/>
</dbReference>
<dbReference type="Proteomes" id="UP000434957">
    <property type="component" value="Unassembled WGS sequence"/>
</dbReference>
<keyword evidence="1" id="KW-0479">Metal-binding</keyword>
<name>A0A6A3J204_9STRA</name>
<keyword evidence="2" id="KW-0862">Zinc</keyword>
<dbReference type="PANTHER" id="PTHR42683">
    <property type="entry name" value="ALDEHYDE REDUCTASE"/>
    <property type="match status" value="1"/>
</dbReference>
<accession>A0A6A3J204</accession>
<gene>
    <name evidence="4" type="ORF">PR001_g22210</name>
    <name evidence="5" type="ORF">PR002_g21512</name>
    <name evidence="6" type="ORF">PR003_g23499</name>
</gene>
<dbReference type="EMBL" id="QXFU01002183">
    <property type="protein sequence ID" value="KAE8989236.1"/>
    <property type="molecule type" value="Genomic_DNA"/>
</dbReference>
<evidence type="ECO:0000313" key="9">
    <source>
        <dbReference type="Proteomes" id="UP000435112"/>
    </source>
</evidence>
<evidence type="ECO:0000313" key="4">
    <source>
        <dbReference type="EMBL" id="KAE8987827.1"/>
    </source>
</evidence>
<dbReference type="EMBL" id="QXFT01002494">
    <property type="protein sequence ID" value="KAE9297421.1"/>
    <property type="molecule type" value="Genomic_DNA"/>
</dbReference>
<dbReference type="InterPro" id="IPR036291">
    <property type="entry name" value="NAD(P)-bd_dom_sf"/>
</dbReference>
<comment type="caution">
    <text evidence="5">The sequence shown here is derived from an EMBL/GenBank/DDBJ whole genome shotgun (WGS) entry which is preliminary data.</text>
</comment>
<dbReference type="Gene3D" id="3.40.50.720">
    <property type="entry name" value="NAD(P)-binding Rossmann-like Domain"/>
    <property type="match status" value="1"/>
</dbReference>
<evidence type="ECO:0000256" key="2">
    <source>
        <dbReference type="ARBA" id="ARBA00022833"/>
    </source>
</evidence>
<sequence>MVFTPSKEVGIKPGDRVGIVGIGGLGHLGIQLAKVMVAADVLAFSRSANKEQQIRRLCANEFVVYTDEKQTVDAANSVGVHASYARTHVSDELACALVLNEFGCDAAVQ</sequence>
<dbReference type="InterPro" id="IPR029752">
    <property type="entry name" value="D-isomer_DH_CS1"/>
</dbReference>
<evidence type="ECO:0000313" key="7">
    <source>
        <dbReference type="Proteomes" id="UP000429607"/>
    </source>
</evidence>
<organism evidence="5 9">
    <name type="scientific">Phytophthora rubi</name>
    <dbReference type="NCBI Taxonomy" id="129364"/>
    <lineage>
        <taxon>Eukaryota</taxon>
        <taxon>Sar</taxon>
        <taxon>Stramenopiles</taxon>
        <taxon>Oomycota</taxon>
        <taxon>Peronosporomycetes</taxon>
        <taxon>Peronosporales</taxon>
        <taxon>Peronosporaceae</taxon>
        <taxon>Phytophthora</taxon>
    </lineage>
</organism>
<dbReference type="EMBL" id="QXFV01002441">
    <property type="protein sequence ID" value="KAE8987827.1"/>
    <property type="molecule type" value="Genomic_DNA"/>
</dbReference>
<evidence type="ECO:0000256" key="1">
    <source>
        <dbReference type="ARBA" id="ARBA00022723"/>
    </source>
</evidence>
<dbReference type="AlphaFoldDB" id="A0A6A3J204"/>
<evidence type="ECO:0000313" key="6">
    <source>
        <dbReference type="EMBL" id="KAE9297421.1"/>
    </source>
</evidence>
<evidence type="ECO:0000313" key="5">
    <source>
        <dbReference type="EMBL" id="KAE8989236.1"/>
    </source>
</evidence>